<dbReference type="GO" id="GO:0051782">
    <property type="term" value="P:negative regulation of cell division"/>
    <property type="evidence" value="ECO:0007669"/>
    <property type="project" value="TreeGrafter"/>
</dbReference>
<feature type="compositionally biased region" description="Polar residues" evidence="3">
    <location>
        <begin position="1"/>
        <end position="10"/>
    </location>
</feature>
<dbReference type="AlphaFoldDB" id="A0A7C5QW88"/>
<dbReference type="Gene3D" id="3.40.50.2300">
    <property type="match status" value="1"/>
</dbReference>
<evidence type="ECO:0000256" key="2">
    <source>
        <dbReference type="ARBA" id="ARBA00022840"/>
    </source>
</evidence>
<sequence>MKQPQTNPVSAPSVYPSPGGQTNPVPMAAPGQIQPQIAHTNPSANPPANPPVQANPYAAPQLQGGAPAPAPMAPPSAIPQMPPAQPMAAHPQPAMPAPGQMPQMPSAAPMPGQMPGQNPMPPSGAMVGQTPLTAPPPEKEGDNGEKALPRIAIHAFCDRSETAGTIQSMSRDWRMVRTNLKIYMGGLPAAIEYYKNESTPALIVFESGLRGPELFAMLGELASVCDADTKVIMVGAVNDIKLYRELMEQGISDYIVPPFHPLTLIRAIASLYADPDKPFTGRVVGFFGAKGGVGSSTLAHNAAWGLASKIGQETSLVDLDSSWGTTSLDFNYDSVQGLEEALSDPERLDETLLDRIMVRHTDKLSILPAAGSLGSVPVFDSSAYETLVDAVRSLSPLTILDMPHIWAKWTSNILVSCDDIVITANPDLANLRNCKNLVDFLKSARPNDPEPLLILNKTGVPKTAEIPVKDFAAAVGLSPALVLAYEPAIYTEASNDGKMLSDIKEAAAAFDGIMYLGQRLKTGEFQAPVAKSGRRRGKMKKSKSAETATTDGKKGGLLSKFKKRK</sequence>
<accession>A0A7C5QW88</accession>
<dbReference type="InterPro" id="IPR027417">
    <property type="entry name" value="P-loop_NTPase"/>
</dbReference>
<gene>
    <name evidence="5" type="ORF">ENJ42_05245</name>
</gene>
<dbReference type="GO" id="GO:0016887">
    <property type="term" value="F:ATP hydrolysis activity"/>
    <property type="evidence" value="ECO:0007669"/>
    <property type="project" value="TreeGrafter"/>
</dbReference>
<feature type="compositionally biased region" description="Low complexity" evidence="3">
    <location>
        <begin position="51"/>
        <end position="67"/>
    </location>
</feature>
<feature type="compositionally biased region" description="Pro residues" evidence="3">
    <location>
        <begin position="68"/>
        <end position="85"/>
    </location>
</feature>
<evidence type="ECO:0000259" key="4">
    <source>
        <dbReference type="Pfam" id="PF13614"/>
    </source>
</evidence>
<dbReference type="Proteomes" id="UP000885830">
    <property type="component" value="Unassembled WGS sequence"/>
</dbReference>
<dbReference type="SUPFAM" id="SSF52540">
    <property type="entry name" value="P-loop containing nucleoside triphosphate hydrolases"/>
    <property type="match status" value="1"/>
</dbReference>
<feature type="region of interest" description="Disordered" evidence="3">
    <location>
        <begin position="1"/>
        <end position="144"/>
    </location>
</feature>
<comment type="caution">
    <text evidence="5">The sequence shown here is derived from an EMBL/GenBank/DDBJ whole genome shotgun (WGS) entry which is preliminary data.</text>
</comment>
<dbReference type="PANTHER" id="PTHR43384:SF6">
    <property type="entry name" value="SEPTUM SITE-DETERMINING PROTEIN MIND HOMOLOG, CHLOROPLASTIC"/>
    <property type="match status" value="1"/>
</dbReference>
<keyword evidence="1" id="KW-0547">Nucleotide-binding</keyword>
<dbReference type="InterPro" id="IPR050625">
    <property type="entry name" value="ParA/MinD_ATPase"/>
</dbReference>
<keyword evidence="2" id="KW-0067">ATP-binding</keyword>
<name>A0A7C5QW88_9PROT</name>
<dbReference type="SUPFAM" id="SSF52172">
    <property type="entry name" value="CheY-like"/>
    <property type="match status" value="1"/>
</dbReference>
<feature type="compositionally biased region" description="Low complexity" evidence="3">
    <location>
        <begin position="86"/>
        <end position="117"/>
    </location>
</feature>
<dbReference type="GO" id="GO:0005829">
    <property type="term" value="C:cytosol"/>
    <property type="evidence" value="ECO:0007669"/>
    <property type="project" value="TreeGrafter"/>
</dbReference>
<dbReference type="Gene3D" id="3.40.50.300">
    <property type="entry name" value="P-loop containing nucleotide triphosphate hydrolases"/>
    <property type="match status" value="1"/>
</dbReference>
<feature type="domain" description="AAA" evidence="4">
    <location>
        <begin position="282"/>
        <end position="444"/>
    </location>
</feature>
<organism evidence="5">
    <name type="scientific">Hellea balneolensis</name>
    <dbReference type="NCBI Taxonomy" id="287478"/>
    <lineage>
        <taxon>Bacteria</taxon>
        <taxon>Pseudomonadati</taxon>
        <taxon>Pseudomonadota</taxon>
        <taxon>Alphaproteobacteria</taxon>
        <taxon>Maricaulales</taxon>
        <taxon>Robiginitomaculaceae</taxon>
        <taxon>Hellea</taxon>
    </lineage>
</organism>
<dbReference type="InterPro" id="IPR011006">
    <property type="entry name" value="CheY-like_superfamily"/>
</dbReference>
<dbReference type="EMBL" id="DRMJ01000266">
    <property type="protein sequence ID" value="HHL43002.1"/>
    <property type="molecule type" value="Genomic_DNA"/>
</dbReference>
<dbReference type="InterPro" id="IPR025669">
    <property type="entry name" value="AAA_dom"/>
</dbReference>
<dbReference type="Pfam" id="PF13614">
    <property type="entry name" value="AAA_31"/>
    <property type="match status" value="1"/>
</dbReference>
<feature type="region of interest" description="Disordered" evidence="3">
    <location>
        <begin position="526"/>
        <end position="565"/>
    </location>
</feature>
<dbReference type="PANTHER" id="PTHR43384">
    <property type="entry name" value="SEPTUM SITE-DETERMINING PROTEIN MIND HOMOLOG, CHLOROPLASTIC-RELATED"/>
    <property type="match status" value="1"/>
</dbReference>
<protein>
    <submittedName>
        <fullName evidence="5">Pilus assembly protein CpaE</fullName>
    </submittedName>
</protein>
<feature type="compositionally biased region" description="Basic residues" evidence="3">
    <location>
        <begin position="532"/>
        <end position="542"/>
    </location>
</feature>
<evidence type="ECO:0000313" key="5">
    <source>
        <dbReference type="EMBL" id="HHL43002.1"/>
    </source>
</evidence>
<proteinExistence type="predicted"/>
<evidence type="ECO:0000256" key="3">
    <source>
        <dbReference type="SAM" id="MobiDB-lite"/>
    </source>
</evidence>
<dbReference type="GO" id="GO:0009898">
    <property type="term" value="C:cytoplasmic side of plasma membrane"/>
    <property type="evidence" value="ECO:0007669"/>
    <property type="project" value="TreeGrafter"/>
</dbReference>
<evidence type="ECO:0000256" key="1">
    <source>
        <dbReference type="ARBA" id="ARBA00022741"/>
    </source>
</evidence>
<reference evidence="5" key="1">
    <citation type="journal article" date="2020" name="mSystems">
        <title>Genome- and Community-Level Interaction Insights into Carbon Utilization and Element Cycling Functions of Hydrothermarchaeota in Hydrothermal Sediment.</title>
        <authorList>
            <person name="Zhou Z."/>
            <person name="Liu Y."/>
            <person name="Xu W."/>
            <person name="Pan J."/>
            <person name="Luo Z.H."/>
            <person name="Li M."/>
        </authorList>
    </citation>
    <scope>NUCLEOTIDE SEQUENCE [LARGE SCALE GENOMIC DNA]</scope>
    <source>
        <strain evidence="5">HyVt-485</strain>
    </source>
</reference>
<dbReference type="GO" id="GO:0005524">
    <property type="term" value="F:ATP binding"/>
    <property type="evidence" value="ECO:0007669"/>
    <property type="project" value="UniProtKB-KW"/>
</dbReference>